<protein>
    <submittedName>
        <fullName evidence="1">Uncharacterized protein</fullName>
    </submittedName>
</protein>
<keyword evidence="2" id="KW-1185">Reference proteome</keyword>
<evidence type="ECO:0000313" key="2">
    <source>
        <dbReference type="Proteomes" id="UP001148662"/>
    </source>
</evidence>
<accession>A0ACC1S3I7</accession>
<comment type="caution">
    <text evidence="1">The sequence shown here is derived from an EMBL/GenBank/DDBJ whole genome shotgun (WGS) entry which is preliminary data.</text>
</comment>
<proteinExistence type="predicted"/>
<sequence>MSVSSTNEIRSLRITDSNVDHTVEVALSFTYDVGIERLPVEILAKIFCNLRDIHAIDGSILWIDVTHVCQFWRTTALDAADLWTHIYTDRVELVEVFLKRSKQAPLDVYLDFGQAFEEGNIPSVMNRLLAEAHRFRNVQLTMKGCAQAFFGYPFPNGVPLLKRLSIMSDSTAGFLPLGSGSHPSETPQLCLQGLPALEYLTLTRWTFIKIEVIQGLVNPSLRSLRVMHPLTPHWAVSWSSVLANLPRLEELVLIDALPNEISVRLHAVQKPAKVAARASPIHLPHLTYLYLSDSSVGEQAVFLRSLILPPGVAIHLRAYSPGPSRRTPFSACSQVLNALVAHLRTSKSSLLPEGLQLQLKTDTLPTPLSPASVYIRIWRSSDSDAPSDLHRLPRDHHSPTEKDISCAFSANFEGVETRLQTDSRILISQMLCDAFALPQLRTLQVTAPDYDTVNPSVPAVAKTFEAFYGAFCIMDSLKHFAIDSCYVGDSFAMLLGGPGAIPTSVNAMQDKPLFPALELLEVRIAGDDVSLDHDVLLRTLKAREEAGFSLPKVRICNNGKSFGLILGILSQIATLGCDTETCATDGWQP</sequence>
<evidence type="ECO:0000313" key="1">
    <source>
        <dbReference type="EMBL" id="KAJ3531369.1"/>
    </source>
</evidence>
<name>A0ACC1S3I7_9APHY</name>
<dbReference type="EMBL" id="JANHOG010001806">
    <property type="protein sequence ID" value="KAJ3531369.1"/>
    <property type="molecule type" value="Genomic_DNA"/>
</dbReference>
<reference evidence="1" key="1">
    <citation type="submission" date="2022-07" db="EMBL/GenBank/DDBJ databases">
        <title>Genome Sequence of Phlebia brevispora.</title>
        <authorList>
            <person name="Buettner E."/>
        </authorList>
    </citation>
    <scope>NUCLEOTIDE SEQUENCE</scope>
    <source>
        <strain evidence="1">MPL23</strain>
    </source>
</reference>
<dbReference type="Proteomes" id="UP001148662">
    <property type="component" value="Unassembled WGS sequence"/>
</dbReference>
<organism evidence="1 2">
    <name type="scientific">Phlebia brevispora</name>
    <dbReference type="NCBI Taxonomy" id="194682"/>
    <lineage>
        <taxon>Eukaryota</taxon>
        <taxon>Fungi</taxon>
        <taxon>Dikarya</taxon>
        <taxon>Basidiomycota</taxon>
        <taxon>Agaricomycotina</taxon>
        <taxon>Agaricomycetes</taxon>
        <taxon>Polyporales</taxon>
        <taxon>Meruliaceae</taxon>
        <taxon>Phlebia</taxon>
    </lineage>
</organism>
<gene>
    <name evidence="1" type="ORF">NM688_g7588</name>
</gene>